<accession>A0ACC2EMR5</accession>
<keyword evidence="2" id="KW-1185">Reference proteome</keyword>
<evidence type="ECO:0000313" key="2">
    <source>
        <dbReference type="Proteomes" id="UP001162992"/>
    </source>
</evidence>
<dbReference type="Proteomes" id="UP001162992">
    <property type="component" value="Chromosome 1"/>
</dbReference>
<dbReference type="EMBL" id="CM055092">
    <property type="protein sequence ID" value="KAJ7567711.1"/>
    <property type="molecule type" value="Genomic_DNA"/>
</dbReference>
<gene>
    <name evidence="1" type="ORF">O6H91_01G003000</name>
</gene>
<name>A0ACC2EMR5_DIPCM</name>
<proteinExistence type="predicted"/>
<protein>
    <submittedName>
        <fullName evidence="1">Uncharacterized protein</fullName>
    </submittedName>
</protein>
<reference evidence="2" key="1">
    <citation type="journal article" date="2024" name="Proc. Natl. Acad. Sci. U.S.A.">
        <title>Extraordinary preservation of gene collinearity over three hundred million years revealed in homosporous lycophytes.</title>
        <authorList>
            <person name="Li C."/>
            <person name="Wickell D."/>
            <person name="Kuo L.Y."/>
            <person name="Chen X."/>
            <person name="Nie B."/>
            <person name="Liao X."/>
            <person name="Peng D."/>
            <person name="Ji J."/>
            <person name="Jenkins J."/>
            <person name="Williams M."/>
            <person name="Shu S."/>
            <person name="Plott C."/>
            <person name="Barry K."/>
            <person name="Rajasekar S."/>
            <person name="Grimwood J."/>
            <person name="Han X."/>
            <person name="Sun S."/>
            <person name="Hou Z."/>
            <person name="He W."/>
            <person name="Dai G."/>
            <person name="Sun C."/>
            <person name="Schmutz J."/>
            <person name="Leebens-Mack J.H."/>
            <person name="Li F.W."/>
            <person name="Wang L."/>
        </authorList>
    </citation>
    <scope>NUCLEOTIDE SEQUENCE [LARGE SCALE GENOMIC DNA]</scope>
    <source>
        <strain evidence="2">cv. PW_Plant_1</strain>
    </source>
</reference>
<organism evidence="1 2">
    <name type="scientific">Diphasiastrum complanatum</name>
    <name type="common">Issler's clubmoss</name>
    <name type="synonym">Lycopodium complanatum</name>
    <dbReference type="NCBI Taxonomy" id="34168"/>
    <lineage>
        <taxon>Eukaryota</taxon>
        <taxon>Viridiplantae</taxon>
        <taxon>Streptophyta</taxon>
        <taxon>Embryophyta</taxon>
        <taxon>Tracheophyta</taxon>
        <taxon>Lycopodiopsida</taxon>
        <taxon>Lycopodiales</taxon>
        <taxon>Lycopodiaceae</taxon>
        <taxon>Lycopodioideae</taxon>
        <taxon>Diphasiastrum</taxon>
    </lineage>
</organism>
<sequence length="189" mass="20253">MATTSSQLSNNLANLLPTGTFMAFQTLAPIFTDNGVCGVIEQSMTATLVLIFSLLCFLLSFTDSLTTKNGHIYHGIVTTKGLYNPQFKLLLSADSNFYVGPEGSSRYFVRTSDFVNASLSVVCFCTISLLTPPLTNCLYPGVPNTITRTMPVIVGLLVAIVFGFSPPGRHGVGFSSSMITGSNVEDTWA</sequence>
<comment type="caution">
    <text evidence="1">The sequence shown here is derived from an EMBL/GenBank/DDBJ whole genome shotgun (WGS) entry which is preliminary data.</text>
</comment>
<evidence type="ECO:0000313" key="1">
    <source>
        <dbReference type="EMBL" id="KAJ7567711.1"/>
    </source>
</evidence>